<keyword evidence="5" id="KW-1185">Reference proteome</keyword>
<evidence type="ECO:0000313" key="4">
    <source>
        <dbReference type="EMBL" id="MBY4637146.1"/>
    </source>
</evidence>
<accession>A0ABS7MEG3</accession>
<dbReference type="Gene3D" id="3.40.50.10070">
    <property type="entry name" value="TolB, N-terminal domain"/>
    <property type="match status" value="1"/>
</dbReference>
<dbReference type="Proteomes" id="UP001166571">
    <property type="component" value="Unassembled WGS sequence"/>
</dbReference>
<gene>
    <name evidence="4" type="ORF">K5P26_08365</name>
</gene>
<dbReference type="Gene3D" id="1.25.40.10">
    <property type="entry name" value="Tetratricopeptide repeat domain"/>
    <property type="match status" value="1"/>
</dbReference>
<dbReference type="InterPro" id="IPR011990">
    <property type="entry name" value="TPR-like_helical_dom_sf"/>
</dbReference>
<dbReference type="InterPro" id="IPR001867">
    <property type="entry name" value="OmpR/PhoB-type_DNA-bd"/>
</dbReference>
<organism evidence="4 5">
    <name type="scientific">Sphingopyxis jiangsuensis</name>
    <dbReference type="NCBI Taxonomy" id="2871171"/>
    <lineage>
        <taxon>Bacteria</taxon>
        <taxon>Pseudomonadati</taxon>
        <taxon>Pseudomonadota</taxon>
        <taxon>Alphaproteobacteria</taxon>
        <taxon>Sphingomonadales</taxon>
        <taxon>Sphingomonadaceae</taxon>
        <taxon>Sphingopyxis</taxon>
    </lineage>
</organism>
<reference evidence="4" key="1">
    <citation type="submission" date="2021-08" db="EMBL/GenBank/DDBJ databases">
        <title>Sphingopyxis panaciterrulae sp. nov., isolated from the surface water of the Yellow Sea.</title>
        <authorList>
            <person name="Gao Z."/>
            <person name="Zhang D."/>
            <person name="Zhang A."/>
        </authorList>
    </citation>
    <scope>NUCLEOTIDE SEQUENCE</scope>
    <source>
        <strain evidence="4">XHP0097</strain>
    </source>
</reference>
<dbReference type="InterPro" id="IPR036388">
    <property type="entry name" value="WH-like_DNA-bd_sf"/>
</dbReference>
<dbReference type="SUPFAM" id="SSF46894">
    <property type="entry name" value="C-terminal effector domain of the bipartite response regulators"/>
    <property type="match status" value="1"/>
</dbReference>
<dbReference type="SUPFAM" id="SSF48452">
    <property type="entry name" value="TPR-like"/>
    <property type="match status" value="1"/>
</dbReference>
<dbReference type="RefSeq" id="WP_201924788.1">
    <property type="nucleotide sequence ID" value="NZ_JAERPO010000001.1"/>
</dbReference>
<sequence>MDANSGPMIAGGQFVVAGVTADPSALTLTSELGVSTIEPKMMALLVVFSQRPRQLWTRGELCDALWSSGHGSDEGLSRLVSLLRKTLANDHGAEDVITTVPTLGYRLDADVLTDKTSYSAALPATKGAPATGGWRKTAAIVVLFAAIVAAIWFSMADDTGEAVARDEPETSLAILPFENLTGTSQQAFLAEGMTRDLTSLLSRVPRLRVAPYSSARIFADDSRRAAAAEALGVRYIVSGSLTTQGDQLVLRVDLSDAASNQQVWSKRFVEPLTGFFDLQQDVIQAISTSVSSEIQAFEMRAVQDKGRFNLSVYELVQRARSRRYAYGREAAMMTIEDVQRALEIDPDNYSAQAILATQLAQNVISGYSDDPARDIPRVLQMLEQMRARSPRDPEVLTATALVRLYVQGDEKAAIRLLEESLAIDPNEPHASAVLGLQKCYQGEHAEGMRLIVDAEARAPNHPRYAIWPWFRAGCHGAQGENRLARDAAQDAIDRNPNYSGPYYSYAHYACLLGDREDARETAARARSIDPRFNLRRFERLMATVNYPGPPDHTREEADARVRACLG</sequence>
<feature type="domain" description="OmpR/PhoB-type" evidence="3">
    <location>
        <begin position="11"/>
        <end position="109"/>
    </location>
</feature>
<keyword evidence="1 2" id="KW-0238">DNA-binding</keyword>
<dbReference type="PROSITE" id="PS51755">
    <property type="entry name" value="OMPR_PHOB"/>
    <property type="match status" value="1"/>
</dbReference>
<dbReference type="Gene3D" id="1.10.10.10">
    <property type="entry name" value="Winged helix-like DNA-binding domain superfamily/Winged helix DNA-binding domain"/>
    <property type="match status" value="1"/>
</dbReference>
<dbReference type="EMBL" id="JAILXK010000001">
    <property type="protein sequence ID" value="MBY4637146.1"/>
    <property type="molecule type" value="Genomic_DNA"/>
</dbReference>
<evidence type="ECO:0000256" key="1">
    <source>
        <dbReference type="ARBA" id="ARBA00023125"/>
    </source>
</evidence>
<name>A0ABS7MEG3_9SPHN</name>
<evidence type="ECO:0000256" key="2">
    <source>
        <dbReference type="PROSITE-ProRule" id="PRU01091"/>
    </source>
</evidence>
<comment type="caution">
    <text evidence="4">The sequence shown here is derived from an EMBL/GenBank/DDBJ whole genome shotgun (WGS) entry which is preliminary data.</text>
</comment>
<dbReference type="Pfam" id="PF00486">
    <property type="entry name" value="Trans_reg_C"/>
    <property type="match status" value="1"/>
</dbReference>
<dbReference type="InterPro" id="IPR016032">
    <property type="entry name" value="Sig_transdc_resp-reg_C-effctor"/>
</dbReference>
<protein>
    <submittedName>
        <fullName evidence="4">Winged helix-turn-helix domain-containing protein</fullName>
    </submittedName>
</protein>
<proteinExistence type="predicted"/>
<feature type="DNA-binding region" description="OmpR/PhoB-type" evidence="2">
    <location>
        <begin position="11"/>
        <end position="109"/>
    </location>
</feature>
<evidence type="ECO:0000259" key="3">
    <source>
        <dbReference type="PROSITE" id="PS51755"/>
    </source>
</evidence>
<evidence type="ECO:0000313" key="5">
    <source>
        <dbReference type="Proteomes" id="UP001166571"/>
    </source>
</evidence>
<dbReference type="SMART" id="SM00862">
    <property type="entry name" value="Trans_reg_C"/>
    <property type="match status" value="1"/>
</dbReference>